<name>A0A929PWV7_9SPHI</name>
<sequence length="56" mass="6242">MTCNNTGWRGSNEQGEADRIKIVTLKTRSLCSKIPIIGTLNSLTTIKGRCPDQQRH</sequence>
<evidence type="ECO:0000313" key="1">
    <source>
        <dbReference type="EMBL" id="MBE9661582.1"/>
    </source>
</evidence>
<proteinExistence type="predicted"/>
<dbReference type="RefSeq" id="WP_194110766.1">
    <property type="nucleotide sequence ID" value="NZ_JADFFL010000002.1"/>
</dbReference>
<dbReference type="EMBL" id="JADFFL010000002">
    <property type="protein sequence ID" value="MBE9661582.1"/>
    <property type="molecule type" value="Genomic_DNA"/>
</dbReference>
<organism evidence="1 2">
    <name type="scientific">Mucilaginibacter myungsuensis</name>
    <dbReference type="NCBI Taxonomy" id="649104"/>
    <lineage>
        <taxon>Bacteria</taxon>
        <taxon>Pseudomonadati</taxon>
        <taxon>Bacteroidota</taxon>
        <taxon>Sphingobacteriia</taxon>
        <taxon>Sphingobacteriales</taxon>
        <taxon>Sphingobacteriaceae</taxon>
        <taxon>Mucilaginibacter</taxon>
    </lineage>
</organism>
<gene>
    <name evidence="1" type="ORF">IRJ16_06765</name>
</gene>
<accession>A0A929PWV7</accession>
<comment type="caution">
    <text evidence="1">The sequence shown here is derived from an EMBL/GenBank/DDBJ whole genome shotgun (WGS) entry which is preliminary data.</text>
</comment>
<protein>
    <submittedName>
        <fullName evidence="1">Uncharacterized protein</fullName>
    </submittedName>
</protein>
<keyword evidence="2" id="KW-1185">Reference proteome</keyword>
<evidence type="ECO:0000313" key="2">
    <source>
        <dbReference type="Proteomes" id="UP000622475"/>
    </source>
</evidence>
<dbReference type="AlphaFoldDB" id="A0A929PWV7"/>
<reference evidence="1" key="1">
    <citation type="submission" date="2020-10" db="EMBL/GenBank/DDBJ databases">
        <title>Mucilaginibacter mali sp. nov., isolated from rhizosphere soil of apple orchard.</title>
        <authorList>
            <person name="Lee J.-S."/>
            <person name="Kim H.S."/>
            <person name="Kim J.-S."/>
        </authorList>
    </citation>
    <scope>NUCLEOTIDE SEQUENCE</scope>
    <source>
        <strain evidence="1">KCTC 22746</strain>
    </source>
</reference>
<dbReference type="Proteomes" id="UP000622475">
    <property type="component" value="Unassembled WGS sequence"/>
</dbReference>